<protein>
    <recommendedName>
        <fullName evidence="4">rRNA N-glycosidase</fullName>
    </recommendedName>
</protein>
<keyword evidence="3" id="KW-1185">Reference proteome</keyword>
<sequence length="85" mass="8833">MGAARIHVELQAILVIFLLLLPPFLPSVLAAGASGGGNSGELVAGDRPVAQARDTTLLVARNLSRASNKVNLIYLAGSNRDELVV</sequence>
<dbReference type="Proteomes" id="UP000032180">
    <property type="component" value="Chromosome 2"/>
</dbReference>
<evidence type="ECO:0000313" key="3">
    <source>
        <dbReference type="Proteomes" id="UP000032180"/>
    </source>
</evidence>
<dbReference type="EnsemblPlants" id="LPERR02G07240.1">
    <property type="protein sequence ID" value="LPERR02G07240.1"/>
    <property type="gene ID" value="LPERR02G07240"/>
</dbReference>
<dbReference type="Gramene" id="LPERR02G07240.1">
    <property type="protein sequence ID" value="LPERR02G07240.1"/>
    <property type="gene ID" value="LPERR02G07240"/>
</dbReference>
<reference evidence="2 3" key="1">
    <citation type="submission" date="2012-08" db="EMBL/GenBank/DDBJ databases">
        <title>Oryza genome evolution.</title>
        <authorList>
            <person name="Wing R.A."/>
        </authorList>
    </citation>
    <scope>NUCLEOTIDE SEQUENCE</scope>
</reference>
<feature type="chain" id="PRO_5002347320" description="rRNA N-glycosidase" evidence="1">
    <location>
        <begin position="31"/>
        <end position="85"/>
    </location>
</feature>
<reference evidence="2" key="3">
    <citation type="submission" date="2015-04" db="UniProtKB">
        <authorList>
            <consortium name="EnsemblPlants"/>
        </authorList>
    </citation>
    <scope>IDENTIFICATION</scope>
</reference>
<dbReference type="HOGENOM" id="CLU_2515910_0_0_1"/>
<dbReference type="AlphaFoldDB" id="A0A0D9VDN4"/>
<proteinExistence type="predicted"/>
<accession>A0A0D9VDN4</accession>
<evidence type="ECO:0008006" key="4">
    <source>
        <dbReference type="Google" id="ProtNLM"/>
    </source>
</evidence>
<reference evidence="3" key="2">
    <citation type="submission" date="2013-12" db="EMBL/GenBank/DDBJ databases">
        <authorList>
            <person name="Yu Y."/>
            <person name="Lee S."/>
            <person name="de Baynast K."/>
            <person name="Wissotski M."/>
            <person name="Liu L."/>
            <person name="Talag J."/>
            <person name="Goicoechea J."/>
            <person name="Angelova A."/>
            <person name="Jetty R."/>
            <person name="Kudrna D."/>
            <person name="Golser W."/>
            <person name="Rivera L."/>
            <person name="Zhang J."/>
            <person name="Wing R."/>
        </authorList>
    </citation>
    <scope>NUCLEOTIDE SEQUENCE</scope>
</reference>
<name>A0A0D9VDN4_9ORYZ</name>
<keyword evidence="1" id="KW-0732">Signal</keyword>
<evidence type="ECO:0000313" key="2">
    <source>
        <dbReference type="EnsemblPlants" id="LPERR02G07240.1"/>
    </source>
</evidence>
<feature type="signal peptide" evidence="1">
    <location>
        <begin position="1"/>
        <end position="30"/>
    </location>
</feature>
<evidence type="ECO:0000256" key="1">
    <source>
        <dbReference type="SAM" id="SignalP"/>
    </source>
</evidence>
<organism evidence="2 3">
    <name type="scientific">Leersia perrieri</name>
    <dbReference type="NCBI Taxonomy" id="77586"/>
    <lineage>
        <taxon>Eukaryota</taxon>
        <taxon>Viridiplantae</taxon>
        <taxon>Streptophyta</taxon>
        <taxon>Embryophyta</taxon>
        <taxon>Tracheophyta</taxon>
        <taxon>Spermatophyta</taxon>
        <taxon>Magnoliopsida</taxon>
        <taxon>Liliopsida</taxon>
        <taxon>Poales</taxon>
        <taxon>Poaceae</taxon>
        <taxon>BOP clade</taxon>
        <taxon>Oryzoideae</taxon>
        <taxon>Oryzeae</taxon>
        <taxon>Oryzinae</taxon>
        <taxon>Leersia</taxon>
    </lineage>
</organism>